<sequence length="1289" mass="152789">MQNFLKYAYLKVIYREKRNSHRAISTLKGYLLIQNHFQKGIISTKCNLNKIDRKLLNVLRDYVVERENENKHRSSIHNTNEDINVVGRPPGRREILHHRKNDIDIFHIDRGIFESLKNVFSTIDKINVQFIQNVLISSKDSSRGNRKIACKIVQKRVHINEQEYLFCIELPKEWINDNPKISETSYQGKKNILPYDDFTHLHGEMQNVDFFALSTLFRLYHKISRKKNYDHECSNFNIAFPYDKMNMFVLKLLCIHIDNIISNGKNKKIHTRTIKSLPQVVTNNKLPFHAIYWEMLNILQILKENKSEYIKIINYILYTQFEVVYKHKHHYNYAYSITLLPLLNELILYESNCLTTWPKKENHSKIKPFSISIGKNNFYMHKESYTWDYIEENYKDKEQSSIEISNSTGTKCNIDSIYRNNGKTTLDQKCTSIKKSLNDCDANLPTINGNHLVHYEQCEKLKKTENFEANEHTSEEMDIFANIFFFSQNSIEKKINLIFSKNVKCPYLLQYCIIVLTRIAKKIKYKEKRNFLIDQSYILEGIHTLLYVTNDTHGQLTSLINEKSEFLKNMNCTSRNDHNCVSEKMYLLLFLDFTFKFLKNVKYDYKSMEKTTSKGEIFSQNFLKILCLTSSIRHLLTSGGKKKKNDSERKCIPFSNLDNNDISQDSEQVKENELISRINKYIGLLNSEIILSRLNYFSPTHSGWEEITSAYMAYLLNDLYMQNNLDIKKMIVSYFLKDYKLLNSGSLRIYKKEQIYLEYITIYNFVKIFKSEINQVEKGYENVLNIFTTFLDTSRICQKINTNNSSKILCEIQMKQEQLLHQINKLCYLYLLIKRYITNPNFVTLINYNFYLTVCLINQYIEKNMNNSENVPQFANKCVNKITSIVVTMKCFNIPPEEDLTKSVSKLVTLTHTCMNEENKKNILFFVIPYMKSGKEDINDLENLLTDTKNLAHESKMKQEDNKEKGSTNMCHEEEWTNKNKKTCVIIPTCMLNEKKKKKKKIDFKNSDQQNNHPNHDDNTHLSIKRNLHYVEKSITQILANFEKNKNFCINNNQLYELLHEQMKGNHLIKKENTLLKNKLNYIFLNLDTFITSHIARLVSKKDFHFVNQDEKTMQKDNFYPKSQHHPSYQTDNEVTMKDNDITTTAETTMMMMINAKDEETEERVVSHHDREEAPTLGIHFDYEQVTAKNEYFQELKKYENENYIKINNVLINMYMCNPHICTKRKNIMVFSNGKIQKKMIILPHDTYKNIRKFLITTQRVDRLKLLKRLHNSIYLLFIKVKFFFNRQC</sequence>
<gene>
    <name evidence="2" type="ORF">PGO_083410</name>
</gene>
<comment type="caution">
    <text evidence="2">The sequence shown here is derived from an EMBL/GenBank/DDBJ whole genome shotgun (WGS) entry which is preliminary data.</text>
</comment>
<proteinExistence type="predicted"/>
<dbReference type="GeneID" id="39747491"/>
<keyword evidence="3" id="KW-1185">Reference proteome</keyword>
<dbReference type="EMBL" id="BDQF01000009">
    <property type="protein sequence ID" value="GAW80775.1"/>
    <property type="molecule type" value="Genomic_DNA"/>
</dbReference>
<evidence type="ECO:0000313" key="2">
    <source>
        <dbReference type="EMBL" id="GAW80775.1"/>
    </source>
</evidence>
<dbReference type="OMA" id="NYFYIQK"/>
<organism evidence="2 3">
    <name type="scientific">Plasmodium gonderi</name>
    <dbReference type="NCBI Taxonomy" id="77519"/>
    <lineage>
        <taxon>Eukaryota</taxon>
        <taxon>Sar</taxon>
        <taxon>Alveolata</taxon>
        <taxon>Apicomplexa</taxon>
        <taxon>Aconoidasida</taxon>
        <taxon>Haemosporida</taxon>
        <taxon>Plasmodiidae</taxon>
        <taxon>Plasmodium</taxon>
        <taxon>Plasmodium (Plasmodium)</taxon>
    </lineage>
</organism>
<name>A0A1Y1JHF6_PLAGO</name>
<reference evidence="3" key="1">
    <citation type="submission" date="2017-04" db="EMBL/GenBank/DDBJ databases">
        <title>Plasmodium gonderi genome.</title>
        <authorList>
            <person name="Arisue N."/>
            <person name="Honma H."/>
            <person name="Kawai S."/>
            <person name="Tougan T."/>
            <person name="Tanabe K."/>
            <person name="Horii T."/>
        </authorList>
    </citation>
    <scope>NUCLEOTIDE SEQUENCE [LARGE SCALE GENOMIC DNA]</scope>
    <source>
        <strain evidence="3">ATCC 30045</strain>
    </source>
</reference>
<evidence type="ECO:0000313" key="3">
    <source>
        <dbReference type="Proteomes" id="UP000195521"/>
    </source>
</evidence>
<dbReference type="RefSeq" id="XP_028543364.1">
    <property type="nucleotide sequence ID" value="XM_028687563.1"/>
</dbReference>
<protein>
    <submittedName>
        <fullName evidence="2">Uncharacterized protein</fullName>
    </submittedName>
</protein>
<feature type="region of interest" description="Disordered" evidence="1">
    <location>
        <begin position="1001"/>
        <end position="1021"/>
    </location>
</feature>
<dbReference type="OrthoDB" id="370476at2759"/>
<dbReference type="Proteomes" id="UP000195521">
    <property type="component" value="Unassembled WGS sequence"/>
</dbReference>
<accession>A0A1Y1JHF6</accession>
<evidence type="ECO:0000256" key="1">
    <source>
        <dbReference type="SAM" id="MobiDB-lite"/>
    </source>
</evidence>